<dbReference type="Gene3D" id="3.40.532.10">
    <property type="entry name" value="Peptidase C12, ubiquitin carboxyl-terminal hydrolase"/>
    <property type="match status" value="1"/>
</dbReference>
<dbReference type="GO" id="GO:0016579">
    <property type="term" value="P:protein deubiquitination"/>
    <property type="evidence" value="ECO:0007669"/>
    <property type="project" value="TreeGrafter"/>
</dbReference>
<organism evidence="9 10">
    <name type="scientific">Aspergillus sergii</name>
    <dbReference type="NCBI Taxonomy" id="1034303"/>
    <lineage>
        <taxon>Eukaryota</taxon>
        <taxon>Fungi</taxon>
        <taxon>Dikarya</taxon>
        <taxon>Ascomycota</taxon>
        <taxon>Pezizomycotina</taxon>
        <taxon>Eurotiomycetes</taxon>
        <taxon>Eurotiomycetidae</taxon>
        <taxon>Eurotiales</taxon>
        <taxon>Aspergillaceae</taxon>
        <taxon>Aspergillus</taxon>
        <taxon>Aspergillus subgen. Circumdati</taxon>
    </lineage>
</organism>
<dbReference type="SUPFAM" id="SSF54001">
    <property type="entry name" value="Cysteine proteinases"/>
    <property type="match status" value="1"/>
</dbReference>
<dbReference type="PANTHER" id="PTHR10589:SF29">
    <property type="entry name" value="UBIQUITIN CARBOXYL-TERMINAL HYDROLASE"/>
    <property type="match status" value="1"/>
</dbReference>
<feature type="domain" description="UCH catalytic" evidence="8">
    <location>
        <begin position="100"/>
        <end position="333"/>
    </location>
</feature>
<dbReference type="PRINTS" id="PR00707">
    <property type="entry name" value="UBCTHYDRLASE"/>
</dbReference>
<feature type="active site" description="Proton donor" evidence="6">
    <location>
        <position position="271"/>
    </location>
</feature>
<keyword evidence="5 6" id="KW-0788">Thiol protease</keyword>
<dbReference type="InterPro" id="IPR038765">
    <property type="entry name" value="Papain-like_cys_pep_sf"/>
</dbReference>
<dbReference type="EC" id="3.4.19.12" evidence="7"/>
<evidence type="ECO:0000256" key="1">
    <source>
        <dbReference type="ARBA" id="ARBA00000707"/>
    </source>
</evidence>
<evidence type="ECO:0000256" key="5">
    <source>
        <dbReference type="ARBA" id="ARBA00022807"/>
    </source>
</evidence>
<evidence type="ECO:0000256" key="6">
    <source>
        <dbReference type="PROSITE-ProRule" id="PRU01393"/>
    </source>
</evidence>
<dbReference type="PANTHER" id="PTHR10589">
    <property type="entry name" value="UBIQUITIN CARBOXYL-TERMINAL HYDROLASE"/>
    <property type="match status" value="1"/>
</dbReference>
<keyword evidence="3 6" id="KW-0833">Ubl conjugation pathway</keyword>
<keyword evidence="2 6" id="KW-0645">Protease</keyword>
<dbReference type="GO" id="GO:0004843">
    <property type="term" value="F:cysteine-type deubiquitinase activity"/>
    <property type="evidence" value="ECO:0007669"/>
    <property type="project" value="UniProtKB-UniRule"/>
</dbReference>
<evidence type="ECO:0000256" key="3">
    <source>
        <dbReference type="ARBA" id="ARBA00022786"/>
    </source>
</evidence>
<dbReference type="GO" id="GO:0006511">
    <property type="term" value="P:ubiquitin-dependent protein catabolic process"/>
    <property type="evidence" value="ECO:0007669"/>
    <property type="project" value="UniProtKB-UniRule"/>
</dbReference>
<evidence type="ECO:0000256" key="7">
    <source>
        <dbReference type="RuleBase" id="RU361215"/>
    </source>
</evidence>
<accession>A0A5N6WL35</accession>
<comment type="similarity">
    <text evidence="6 7">Belongs to the peptidase C12 family.</text>
</comment>
<proteinExistence type="inferred from homology"/>
<evidence type="ECO:0000256" key="2">
    <source>
        <dbReference type="ARBA" id="ARBA00022670"/>
    </source>
</evidence>
<protein>
    <recommendedName>
        <fullName evidence="7">Ubiquitin carboxyl-terminal hydrolase</fullName>
        <ecNumber evidence="7">3.4.19.12</ecNumber>
    </recommendedName>
</protein>
<keyword evidence="10" id="KW-1185">Reference proteome</keyword>
<dbReference type="PROSITE" id="PS52048">
    <property type="entry name" value="UCH_DOMAIN"/>
    <property type="match status" value="1"/>
</dbReference>
<dbReference type="FunFam" id="3.40.532.10:FF:000010">
    <property type="entry name" value="Ubiquitin carboxyl-terminal hydrolase"/>
    <property type="match status" value="1"/>
</dbReference>
<feature type="site" description="Transition state stabilizer" evidence="6">
    <location>
        <position position="173"/>
    </location>
</feature>
<dbReference type="Proteomes" id="UP000325945">
    <property type="component" value="Unassembled WGS sequence"/>
</dbReference>
<dbReference type="GO" id="GO:0005737">
    <property type="term" value="C:cytoplasm"/>
    <property type="evidence" value="ECO:0007669"/>
    <property type="project" value="TreeGrafter"/>
</dbReference>
<dbReference type="CDD" id="cd09617">
    <property type="entry name" value="Peptidase_C12_UCH37_BAP1"/>
    <property type="match status" value="1"/>
</dbReference>
<evidence type="ECO:0000313" key="9">
    <source>
        <dbReference type="EMBL" id="KAE8321483.1"/>
    </source>
</evidence>
<feature type="site" description="Important for enzyme activity" evidence="6">
    <location>
        <position position="286"/>
    </location>
</feature>
<dbReference type="Pfam" id="PF01088">
    <property type="entry name" value="Peptidase_C12"/>
    <property type="match status" value="1"/>
</dbReference>
<keyword evidence="4 6" id="KW-0378">Hydrolase</keyword>
<dbReference type="AlphaFoldDB" id="A0A5N6WL35"/>
<gene>
    <name evidence="9" type="ORF">BDV39DRAFT_185679</name>
</gene>
<dbReference type="InterPro" id="IPR001578">
    <property type="entry name" value="Peptidase_C12_UCH"/>
</dbReference>
<evidence type="ECO:0000256" key="4">
    <source>
        <dbReference type="ARBA" id="ARBA00022801"/>
    </source>
</evidence>
<comment type="catalytic activity">
    <reaction evidence="1 6 7">
        <text>Thiol-dependent hydrolysis of ester, thioester, amide, peptide and isopeptide bonds formed by the C-terminal Gly of ubiquitin (a 76-residue protein attached to proteins as an intracellular targeting signal).</text>
        <dbReference type="EC" id="3.4.19.12"/>
    </reaction>
</comment>
<sequence>MTAGSIEKLLLRYPSLPNGNISSIFQTLTLRFWIASTTSRIFASQYSLGHCENGGCMTRMTLRVKRQRLNSQPTMVNHLDNSANDPCRPATAQEKENWNGFCELESEPALFNVMLREFGVKGVKVQEVVSLDEEMMAFLNKPVYGLIFLFRWREDDPEKQEASCPEGLWFANQTTSNACASVALLNIVNNIEGIELGDNLQHFRDFTMPFTPALRGDAISNFDFVKRIHNSFARKMDMLNSDLQLKNEATSRRSRSSKGNRDETEMDAGFHFIAFVPALGKVWKFDGLERQPQALGPCTPDEDWLGLVKPHLITRMTEYEEDQIEFSILSLVRDPLVDLIGKLAVNIKCLEMLNQRLTTQAPAVAHSELPFASRILENTILGPDKSFDMTRESINQAVVPVVLERYNLFSAQEIVDFQRKLCNEQQALRAAIRDEQQTQRADDDYAAGRRYDYGPAIRTWVRFLARKGVVESLIPVGEV</sequence>
<feature type="active site" description="Nucleophile" evidence="6">
    <location>
        <position position="179"/>
    </location>
</feature>
<evidence type="ECO:0000259" key="8">
    <source>
        <dbReference type="PROSITE" id="PS52048"/>
    </source>
</evidence>
<evidence type="ECO:0000313" key="10">
    <source>
        <dbReference type="Proteomes" id="UP000325945"/>
    </source>
</evidence>
<dbReference type="EMBL" id="ML741868">
    <property type="protein sequence ID" value="KAE8321483.1"/>
    <property type="molecule type" value="Genomic_DNA"/>
</dbReference>
<dbReference type="InterPro" id="IPR036959">
    <property type="entry name" value="Peptidase_C12_UCH_sf"/>
</dbReference>
<name>A0A5N6WL35_9EURO</name>
<reference evidence="10" key="1">
    <citation type="submission" date="2019-04" db="EMBL/GenBank/DDBJ databases">
        <title>Friends and foes A comparative genomics studyof 23 Aspergillus species from section Flavi.</title>
        <authorList>
            <consortium name="DOE Joint Genome Institute"/>
            <person name="Kjaerbolling I."/>
            <person name="Vesth T."/>
            <person name="Frisvad J.C."/>
            <person name="Nybo J.L."/>
            <person name="Theobald S."/>
            <person name="Kildgaard S."/>
            <person name="Isbrandt T."/>
            <person name="Kuo A."/>
            <person name="Sato A."/>
            <person name="Lyhne E.K."/>
            <person name="Kogle M.E."/>
            <person name="Wiebenga A."/>
            <person name="Kun R.S."/>
            <person name="Lubbers R.J."/>
            <person name="Makela M.R."/>
            <person name="Barry K."/>
            <person name="Chovatia M."/>
            <person name="Clum A."/>
            <person name="Daum C."/>
            <person name="Haridas S."/>
            <person name="He G."/>
            <person name="LaButti K."/>
            <person name="Lipzen A."/>
            <person name="Mondo S."/>
            <person name="Riley R."/>
            <person name="Salamov A."/>
            <person name="Simmons B.A."/>
            <person name="Magnuson J.K."/>
            <person name="Henrissat B."/>
            <person name="Mortensen U.H."/>
            <person name="Larsen T.O."/>
            <person name="Devries R.P."/>
            <person name="Grigoriev I.V."/>
            <person name="Machida M."/>
            <person name="Baker S.E."/>
            <person name="Andersen M.R."/>
        </authorList>
    </citation>
    <scope>NUCLEOTIDE SEQUENCE [LARGE SCALE GENOMIC DNA]</scope>
    <source>
        <strain evidence="10">CBS 130017</strain>
    </source>
</reference>